<sequence length="52" mass="6085">PVRDIQDLRDCITAGCETICYTPGIFERIRKSIRRRVIACIQENGEHFQHLL</sequence>
<dbReference type="Proteomes" id="UP000000311">
    <property type="component" value="Unassembled WGS sequence"/>
</dbReference>
<feature type="non-terminal residue" evidence="1">
    <location>
        <position position="1"/>
    </location>
</feature>
<evidence type="ECO:0000313" key="1">
    <source>
        <dbReference type="EMBL" id="EFN64617.1"/>
    </source>
</evidence>
<dbReference type="InParanoid" id="E2APM1"/>
<gene>
    <name evidence="1" type="ORF">EAG_04575</name>
</gene>
<reference evidence="1 2" key="1">
    <citation type="journal article" date="2010" name="Science">
        <title>Genomic comparison of the ants Camponotus floridanus and Harpegnathos saltator.</title>
        <authorList>
            <person name="Bonasio R."/>
            <person name="Zhang G."/>
            <person name="Ye C."/>
            <person name="Mutti N.S."/>
            <person name="Fang X."/>
            <person name="Qin N."/>
            <person name="Donahue G."/>
            <person name="Yang P."/>
            <person name="Li Q."/>
            <person name="Li C."/>
            <person name="Zhang P."/>
            <person name="Huang Z."/>
            <person name="Berger S.L."/>
            <person name="Reinberg D."/>
            <person name="Wang J."/>
            <person name="Liebig J."/>
        </authorList>
    </citation>
    <scope>NUCLEOTIDE SEQUENCE [LARGE SCALE GENOMIC DNA]</scope>
    <source>
        <strain evidence="2">C129</strain>
    </source>
</reference>
<protein>
    <submittedName>
        <fullName evidence="1">Uncharacterized protein</fullName>
    </submittedName>
</protein>
<feature type="non-terminal residue" evidence="1">
    <location>
        <position position="52"/>
    </location>
</feature>
<keyword evidence="2" id="KW-1185">Reference proteome</keyword>
<organism evidence="2">
    <name type="scientific">Camponotus floridanus</name>
    <name type="common">Florida carpenter ant</name>
    <dbReference type="NCBI Taxonomy" id="104421"/>
    <lineage>
        <taxon>Eukaryota</taxon>
        <taxon>Metazoa</taxon>
        <taxon>Ecdysozoa</taxon>
        <taxon>Arthropoda</taxon>
        <taxon>Hexapoda</taxon>
        <taxon>Insecta</taxon>
        <taxon>Pterygota</taxon>
        <taxon>Neoptera</taxon>
        <taxon>Endopterygota</taxon>
        <taxon>Hymenoptera</taxon>
        <taxon>Apocrita</taxon>
        <taxon>Aculeata</taxon>
        <taxon>Formicoidea</taxon>
        <taxon>Formicidae</taxon>
        <taxon>Formicinae</taxon>
        <taxon>Camponotus</taxon>
    </lineage>
</organism>
<evidence type="ECO:0000313" key="2">
    <source>
        <dbReference type="Proteomes" id="UP000000311"/>
    </source>
</evidence>
<dbReference type="EMBL" id="GL441558">
    <property type="protein sequence ID" value="EFN64617.1"/>
    <property type="molecule type" value="Genomic_DNA"/>
</dbReference>
<dbReference type="AlphaFoldDB" id="E2APM1"/>
<proteinExistence type="predicted"/>
<accession>E2APM1</accession>
<name>E2APM1_CAMFO</name>